<dbReference type="NCBIfam" id="TIGR04416">
    <property type="entry name" value="group_II_RT_mat"/>
    <property type="match status" value="1"/>
</dbReference>
<gene>
    <name evidence="9" type="ORF">LCGC14_1334130</name>
</gene>
<dbReference type="InterPro" id="IPR000477">
    <property type="entry name" value="RT_dom"/>
</dbReference>
<name>A0A0F9NI58_9ZZZZ</name>
<evidence type="ECO:0000256" key="5">
    <source>
        <dbReference type="ARBA" id="ARBA00023118"/>
    </source>
</evidence>
<keyword evidence="3" id="KW-0479">Metal-binding</keyword>
<dbReference type="PANTHER" id="PTHR34047">
    <property type="entry name" value="NUCLEAR INTRON MATURASE 1, MITOCHONDRIAL-RELATED"/>
    <property type="match status" value="1"/>
</dbReference>
<dbReference type="CDD" id="cd01651">
    <property type="entry name" value="RT_G2_intron"/>
    <property type="match status" value="1"/>
</dbReference>
<dbReference type="InterPro" id="IPR013597">
    <property type="entry name" value="Mat_intron_G2"/>
</dbReference>
<dbReference type="InterPro" id="IPR030931">
    <property type="entry name" value="Group_II_RT_mat"/>
</dbReference>
<dbReference type="Pfam" id="PF08388">
    <property type="entry name" value="GIIM"/>
    <property type="match status" value="1"/>
</dbReference>
<keyword evidence="4" id="KW-0460">Magnesium</keyword>
<keyword evidence="5" id="KW-0051">Antiviral defense</keyword>
<dbReference type="InterPro" id="IPR000123">
    <property type="entry name" value="Reverse_transcriptase_msDNA"/>
</dbReference>
<dbReference type="InterPro" id="IPR043502">
    <property type="entry name" value="DNA/RNA_pol_sf"/>
</dbReference>
<reference evidence="9" key="1">
    <citation type="journal article" date="2015" name="Nature">
        <title>Complex archaea that bridge the gap between prokaryotes and eukaryotes.</title>
        <authorList>
            <person name="Spang A."/>
            <person name="Saw J.H."/>
            <person name="Jorgensen S.L."/>
            <person name="Zaremba-Niedzwiedzka K."/>
            <person name="Martijn J."/>
            <person name="Lind A.E."/>
            <person name="van Eijk R."/>
            <person name="Schleper C."/>
            <person name="Guy L."/>
            <person name="Ettema T.J."/>
        </authorList>
    </citation>
    <scope>NUCLEOTIDE SEQUENCE</scope>
</reference>
<dbReference type="PRINTS" id="PR00866">
    <property type="entry name" value="RNADNAPOLMS"/>
</dbReference>
<comment type="caution">
    <text evidence="9">The sequence shown here is derived from an EMBL/GenBank/DDBJ whole genome shotgun (WGS) entry which is preliminary data.</text>
</comment>
<dbReference type="GO" id="GO:0003723">
    <property type="term" value="F:RNA binding"/>
    <property type="evidence" value="ECO:0007669"/>
    <property type="project" value="InterPro"/>
</dbReference>
<evidence type="ECO:0000313" key="9">
    <source>
        <dbReference type="EMBL" id="KKM81007.1"/>
    </source>
</evidence>
<comment type="similarity">
    <text evidence="6">Belongs to the bacterial reverse transcriptase family.</text>
</comment>
<dbReference type="GO" id="GO:0003964">
    <property type="term" value="F:RNA-directed DNA polymerase activity"/>
    <property type="evidence" value="ECO:0007669"/>
    <property type="project" value="UniProtKB-EC"/>
</dbReference>
<sequence length="415" mass="49042">MGKAKPFSISKRVVFKAYKRVKANKGAAGVDGESIADFERDLKNNLYKIWNRMSSGRYFPPAVRSVEIAKKGGGQRKLGVPTVSDRIAQMVAKMYFEPEVDHYFHPDSYGYRPGKSAIEAVGVARKRCWRYDWVLDFDIKAFFDEIDHELLMRAVRKHTDSKWLLLYIERWLKAPVQTANGTIVGRGKGSPQGSVISPLLANLFLHYAFDEWMRRNNDNIPFERYADDILVHCKSEKQAQWIKTVIERRLYRCRLELHPEKTKIVCCKDTSRQGSYPNEKFDFLSYRFQPRLSINRYGEFFVSFLPAVSPEAAKSMRRTIRSWQIHRMTDKSIKDLACIFNPMIRGWINYYGRFYKSALYPILNQLNGALQRWAMRKYKKLRRHRRKAFYWFGRIVKRRPYLFAHWRLVRQSAGR</sequence>
<dbReference type="GO" id="GO:0046872">
    <property type="term" value="F:metal ion binding"/>
    <property type="evidence" value="ECO:0007669"/>
    <property type="project" value="UniProtKB-KW"/>
</dbReference>
<organism evidence="9">
    <name type="scientific">marine sediment metagenome</name>
    <dbReference type="NCBI Taxonomy" id="412755"/>
    <lineage>
        <taxon>unclassified sequences</taxon>
        <taxon>metagenomes</taxon>
        <taxon>ecological metagenomes</taxon>
    </lineage>
</organism>
<evidence type="ECO:0000256" key="4">
    <source>
        <dbReference type="ARBA" id="ARBA00022842"/>
    </source>
</evidence>
<keyword evidence="1" id="KW-0808">Transferase</keyword>
<keyword evidence="2" id="KW-0548">Nucleotidyltransferase</keyword>
<dbReference type="PANTHER" id="PTHR34047:SF3">
    <property type="entry name" value="BLR2052 PROTEIN"/>
    <property type="match status" value="1"/>
</dbReference>
<protein>
    <recommendedName>
        <fullName evidence="8">Reverse transcriptase domain-containing protein</fullName>
    </recommendedName>
</protein>
<dbReference type="AlphaFoldDB" id="A0A0F9NI58"/>
<evidence type="ECO:0000256" key="7">
    <source>
        <dbReference type="ARBA" id="ARBA00048173"/>
    </source>
</evidence>
<evidence type="ECO:0000256" key="1">
    <source>
        <dbReference type="ARBA" id="ARBA00022679"/>
    </source>
</evidence>
<comment type="catalytic activity">
    <reaction evidence="7">
        <text>DNA(n) + a 2'-deoxyribonucleoside 5'-triphosphate = DNA(n+1) + diphosphate</text>
        <dbReference type="Rhea" id="RHEA:22508"/>
        <dbReference type="Rhea" id="RHEA-COMP:17339"/>
        <dbReference type="Rhea" id="RHEA-COMP:17340"/>
        <dbReference type="ChEBI" id="CHEBI:33019"/>
        <dbReference type="ChEBI" id="CHEBI:61560"/>
        <dbReference type="ChEBI" id="CHEBI:173112"/>
        <dbReference type="EC" id="2.7.7.49"/>
    </reaction>
</comment>
<dbReference type="InterPro" id="IPR051083">
    <property type="entry name" value="GrpII_Intron_Splice-Mob/Def"/>
</dbReference>
<evidence type="ECO:0000259" key="8">
    <source>
        <dbReference type="PROSITE" id="PS50878"/>
    </source>
</evidence>
<dbReference type="SUPFAM" id="SSF56672">
    <property type="entry name" value="DNA/RNA polymerases"/>
    <property type="match status" value="1"/>
</dbReference>
<dbReference type="PROSITE" id="PS50878">
    <property type="entry name" value="RT_POL"/>
    <property type="match status" value="1"/>
</dbReference>
<feature type="domain" description="Reverse transcriptase" evidence="8">
    <location>
        <begin position="49"/>
        <end position="288"/>
    </location>
</feature>
<evidence type="ECO:0000256" key="2">
    <source>
        <dbReference type="ARBA" id="ARBA00022695"/>
    </source>
</evidence>
<evidence type="ECO:0000256" key="6">
    <source>
        <dbReference type="ARBA" id="ARBA00034120"/>
    </source>
</evidence>
<accession>A0A0F9NI58</accession>
<dbReference type="Pfam" id="PF00078">
    <property type="entry name" value="RVT_1"/>
    <property type="match status" value="1"/>
</dbReference>
<evidence type="ECO:0000256" key="3">
    <source>
        <dbReference type="ARBA" id="ARBA00022723"/>
    </source>
</evidence>
<dbReference type="EMBL" id="LAZR01008094">
    <property type="protein sequence ID" value="KKM81007.1"/>
    <property type="molecule type" value="Genomic_DNA"/>
</dbReference>
<proteinExistence type="inferred from homology"/>
<dbReference type="GO" id="GO:0051607">
    <property type="term" value="P:defense response to virus"/>
    <property type="evidence" value="ECO:0007669"/>
    <property type="project" value="UniProtKB-KW"/>
</dbReference>